<dbReference type="PANTHER" id="PTHR44329">
    <property type="entry name" value="SERINE/THREONINE-PROTEIN KINASE TNNI3K-RELATED"/>
    <property type="match status" value="1"/>
</dbReference>
<evidence type="ECO:0000256" key="3">
    <source>
        <dbReference type="ARBA" id="ARBA00022527"/>
    </source>
</evidence>
<keyword evidence="7" id="KW-0677">Repeat</keyword>
<dbReference type="PROSITE" id="PS50125">
    <property type="entry name" value="GUANYLATE_CYCLASE_2"/>
    <property type="match status" value="1"/>
</dbReference>
<dbReference type="InterPro" id="IPR008271">
    <property type="entry name" value="Ser/Thr_kinase_AS"/>
</dbReference>
<evidence type="ECO:0000256" key="13">
    <source>
        <dbReference type="ARBA" id="ARBA00023170"/>
    </source>
</evidence>
<dbReference type="InterPro" id="IPR011009">
    <property type="entry name" value="Kinase-like_dom_sf"/>
</dbReference>
<evidence type="ECO:0000256" key="12">
    <source>
        <dbReference type="ARBA" id="ARBA00023136"/>
    </source>
</evidence>
<keyword evidence="12 19" id="KW-0472">Membrane</keyword>
<evidence type="ECO:0000256" key="16">
    <source>
        <dbReference type="ARBA" id="ARBA00048679"/>
    </source>
</evidence>
<keyword evidence="13 22" id="KW-0675">Receptor</keyword>
<dbReference type="SUPFAM" id="SSF55073">
    <property type="entry name" value="Nucleotide cyclase"/>
    <property type="match status" value="1"/>
</dbReference>
<feature type="domain" description="Protein kinase" evidence="20">
    <location>
        <begin position="1365"/>
        <end position="1616"/>
    </location>
</feature>
<dbReference type="EMBL" id="KM982402">
    <property type="protein sequence ID" value="AKI80559.1"/>
    <property type="molecule type" value="Genomic_DNA"/>
</dbReference>
<feature type="binding site" evidence="17">
    <location>
        <position position="816"/>
    </location>
    <ligand>
        <name>ATP</name>
        <dbReference type="ChEBI" id="CHEBI:30616"/>
    </ligand>
</feature>
<feature type="transmembrane region" description="Helical" evidence="19">
    <location>
        <begin position="745"/>
        <end position="772"/>
    </location>
</feature>
<dbReference type="Gene3D" id="3.40.190.10">
    <property type="entry name" value="Periplasmic binding protein-like II"/>
    <property type="match status" value="4"/>
</dbReference>
<dbReference type="Pfam" id="PF00211">
    <property type="entry name" value="Guanylate_cyc"/>
    <property type="match status" value="1"/>
</dbReference>
<dbReference type="CDD" id="cd07302">
    <property type="entry name" value="CHD"/>
    <property type="match status" value="1"/>
</dbReference>
<evidence type="ECO:0000256" key="4">
    <source>
        <dbReference type="ARBA" id="ARBA00022679"/>
    </source>
</evidence>
<comment type="subcellular location">
    <subcellularLocation>
        <location evidence="1">Membrane</location>
        <topology evidence="1">Single-pass type I membrane protein</topology>
    </subcellularLocation>
</comment>
<dbReference type="InterPro" id="IPR000719">
    <property type="entry name" value="Prot_kinase_dom"/>
</dbReference>
<dbReference type="Gene3D" id="3.30.70.1230">
    <property type="entry name" value="Nucleotide cyclase"/>
    <property type="match status" value="1"/>
</dbReference>
<feature type="domain" description="Guanylate cyclase" evidence="21">
    <location>
        <begin position="1112"/>
        <end position="1255"/>
    </location>
</feature>
<dbReference type="PROSITE" id="PS00107">
    <property type="entry name" value="PROTEIN_KINASE_ATP"/>
    <property type="match status" value="2"/>
</dbReference>
<comment type="catalytic activity">
    <reaction evidence="16">
        <text>L-seryl-[protein] + ATP = O-phospho-L-seryl-[protein] + ADP + H(+)</text>
        <dbReference type="Rhea" id="RHEA:17989"/>
        <dbReference type="Rhea" id="RHEA-COMP:9863"/>
        <dbReference type="Rhea" id="RHEA-COMP:11604"/>
        <dbReference type="ChEBI" id="CHEBI:15378"/>
        <dbReference type="ChEBI" id="CHEBI:29999"/>
        <dbReference type="ChEBI" id="CHEBI:30616"/>
        <dbReference type="ChEBI" id="CHEBI:83421"/>
        <dbReference type="ChEBI" id="CHEBI:456216"/>
        <dbReference type="EC" id="2.7.11.1"/>
    </reaction>
</comment>
<evidence type="ECO:0000256" key="2">
    <source>
        <dbReference type="ARBA" id="ARBA00012513"/>
    </source>
</evidence>
<dbReference type="PANTHER" id="PTHR44329:SF298">
    <property type="entry name" value="MIXED LINEAGE KINASE DOMAIN-LIKE PROTEIN"/>
    <property type="match status" value="1"/>
</dbReference>
<keyword evidence="6" id="KW-0732">Signal</keyword>
<proteinExistence type="predicted"/>
<dbReference type="SUPFAM" id="SSF56112">
    <property type="entry name" value="Protein kinase-like (PK-like)"/>
    <property type="match status" value="2"/>
</dbReference>
<accession>A0A0G2Y7N1</accession>
<evidence type="ECO:0000256" key="6">
    <source>
        <dbReference type="ARBA" id="ARBA00022729"/>
    </source>
</evidence>
<evidence type="ECO:0000313" key="22">
    <source>
        <dbReference type="EMBL" id="AKI80559.1"/>
    </source>
</evidence>
<evidence type="ECO:0000259" key="21">
    <source>
        <dbReference type="PROSITE" id="PS50125"/>
    </source>
</evidence>
<dbReference type="InterPro" id="IPR017441">
    <property type="entry name" value="Protein_kinase_ATP_BS"/>
</dbReference>
<feature type="region of interest" description="Disordered" evidence="18">
    <location>
        <begin position="1057"/>
        <end position="1103"/>
    </location>
</feature>
<dbReference type="CDD" id="cd13999">
    <property type="entry name" value="STKc_MAP3K-like"/>
    <property type="match status" value="2"/>
</dbReference>
<dbReference type="PROSITE" id="PS00108">
    <property type="entry name" value="PROTEIN_KINASE_ST"/>
    <property type="match status" value="2"/>
</dbReference>
<dbReference type="KEGG" id="vg:80514357"/>
<feature type="domain" description="Protein kinase" evidence="20">
    <location>
        <begin position="789"/>
        <end position="1052"/>
    </location>
</feature>
<feature type="compositionally biased region" description="Low complexity" evidence="18">
    <location>
        <begin position="1057"/>
        <end position="1096"/>
    </location>
</feature>
<dbReference type="SMART" id="SM00044">
    <property type="entry name" value="CYCc"/>
    <property type="match status" value="1"/>
</dbReference>
<name>A0A0G2Y7N1_9VIRU</name>
<dbReference type="GO" id="GO:0004674">
    <property type="term" value="F:protein serine/threonine kinase activity"/>
    <property type="evidence" value="ECO:0007669"/>
    <property type="project" value="UniProtKB-KW"/>
</dbReference>
<dbReference type="FunFam" id="3.30.200.20:FF:000060">
    <property type="entry name" value="Serine/threonine-protein kinase isoform 1"/>
    <property type="match status" value="2"/>
</dbReference>
<keyword evidence="4" id="KW-0808">Transferase</keyword>
<dbReference type="InterPro" id="IPR051681">
    <property type="entry name" value="Ser/Thr_Kinases-Pseudokinases"/>
</dbReference>
<dbReference type="SMART" id="SM00220">
    <property type="entry name" value="S_TKc"/>
    <property type="match status" value="2"/>
</dbReference>
<evidence type="ECO:0000256" key="17">
    <source>
        <dbReference type="PROSITE-ProRule" id="PRU10141"/>
    </source>
</evidence>
<dbReference type="InterPro" id="IPR029787">
    <property type="entry name" value="Nucleotide_cyclase"/>
</dbReference>
<reference evidence="22 23" key="1">
    <citation type="submission" date="2014-10" db="EMBL/GenBank/DDBJ databases">
        <title>Pan-genome analysis of Brazilian lineage A amoebal mimiviruses.</title>
        <authorList>
            <person name="Assis F.L."/>
            <person name="Abrahao J.S."/>
            <person name="Kroon E.G."/>
            <person name="Dornas F.P."/>
            <person name="Andrade K.R."/>
            <person name="Borato P.V.M."/>
            <person name="Pilotto M.R."/>
            <person name="Benamar S."/>
            <person name="LaScola B."/>
            <person name="Colson P."/>
        </authorList>
    </citation>
    <scope>NUCLEOTIDE SEQUENCE [LARGE SCALE GENOMIC DNA]</scope>
    <source>
        <strain evidence="22 23">Kroon</strain>
    </source>
</reference>
<keyword evidence="23" id="KW-1185">Reference proteome</keyword>
<evidence type="ECO:0000313" key="23">
    <source>
        <dbReference type="Proteomes" id="UP000240461"/>
    </source>
</evidence>
<comment type="catalytic activity">
    <reaction evidence="15">
        <text>L-threonyl-[protein] + ATP = O-phospho-L-threonyl-[protein] + ADP + H(+)</text>
        <dbReference type="Rhea" id="RHEA:46608"/>
        <dbReference type="Rhea" id="RHEA-COMP:11060"/>
        <dbReference type="Rhea" id="RHEA-COMP:11605"/>
        <dbReference type="ChEBI" id="CHEBI:15378"/>
        <dbReference type="ChEBI" id="CHEBI:30013"/>
        <dbReference type="ChEBI" id="CHEBI:30616"/>
        <dbReference type="ChEBI" id="CHEBI:61977"/>
        <dbReference type="ChEBI" id="CHEBI:456216"/>
        <dbReference type="EC" id="2.7.11.1"/>
    </reaction>
</comment>
<keyword evidence="14" id="KW-0325">Glycoprotein</keyword>
<dbReference type="Proteomes" id="UP000240461">
    <property type="component" value="Segment"/>
</dbReference>
<evidence type="ECO:0000256" key="18">
    <source>
        <dbReference type="SAM" id="MobiDB-lite"/>
    </source>
</evidence>
<dbReference type="PROSITE" id="PS50011">
    <property type="entry name" value="PROTEIN_KINASE_DOM"/>
    <property type="match status" value="2"/>
</dbReference>
<organism evidence="22 23">
    <name type="scientific">Acanthamoeba polyphaga mimivirus Kroon</name>
    <dbReference type="NCBI Taxonomy" id="3069720"/>
    <lineage>
        <taxon>Viruses</taxon>
        <taxon>Varidnaviria</taxon>
        <taxon>Bamfordvirae</taxon>
        <taxon>Nucleocytoviricota</taxon>
        <taxon>Megaviricetes</taxon>
        <taxon>Imitervirales</taxon>
        <taxon>Mimiviridae</taxon>
        <taxon>Megamimivirinae</taxon>
        <taxon>Mimivirus</taxon>
        <taxon>Mimivirus lagoaense</taxon>
    </lineage>
</organism>
<dbReference type="InterPro" id="IPR001054">
    <property type="entry name" value="A/G_cyclase"/>
</dbReference>
<evidence type="ECO:0000256" key="14">
    <source>
        <dbReference type="ARBA" id="ARBA00023180"/>
    </source>
</evidence>
<evidence type="ECO:0000256" key="1">
    <source>
        <dbReference type="ARBA" id="ARBA00004479"/>
    </source>
</evidence>
<dbReference type="PRINTS" id="PR00109">
    <property type="entry name" value="TYRKINASE"/>
</dbReference>
<keyword evidence="8 17" id="KW-0547">Nucleotide-binding</keyword>
<dbReference type="GO" id="GO:0016020">
    <property type="term" value="C:membrane"/>
    <property type="evidence" value="ECO:0007669"/>
    <property type="project" value="UniProtKB-SubCell"/>
</dbReference>
<keyword evidence="5 19" id="KW-0812">Transmembrane</keyword>
<keyword evidence="11 19" id="KW-1133">Transmembrane helix</keyword>
<feature type="binding site" evidence="17">
    <location>
        <position position="1393"/>
    </location>
    <ligand>
        <name>ATP</name>
        <dbReference type="ChEBI" id="CHEBI:30616"/>
    </ligand>
</feature>
<keyword evidence="3" id="KW-0723">Serine/threonine-protein kinase</keyword>
<evidence type="ECO:0000256" key="15">
    <source>
        <dbReference type="ARBA" id="ARBA00047899"/>
    </source>
</evidence>
<dbReference type="GO" id="GO:0009190">
    <property type="term" value="P:cyclic nucleotide biosynthetic process"/>
    <property type="evidence" value="ECO:0007669"/>
    <property type="project" value="InterPro"/>
</dbReference>
<evidence type="ECO:0000256" key="7">
    <source>
        <dbReference type="ARBA" id="ARBA00022737"/>
    </source>
</evidence>
<dbReference type="SUPFAM" id="SSF53850">
    <property type="entry name" value="Periplasmic binding protein-like II"/>
    <property type="match status" value="2"/>
</dbReference>
<keyword evidence="9 22" id="KW-0418">Kinase</keyword>
<evidence type="ECO:0000259" key="20">
    <source>
        <dbReference type="PROSITE" id="PS50011"/>
    </source>
</evidence>
<dbReference type="Pfam" id="PF07714">
    <property type="entry name" value="PK_Tyr_Ser-Thr"/>
    <property type="match status" value="2"/>
</dbReference>
<evidence type="ECO:0000256" key="11">
    <source>
        <dbReference type="ARBA" id="ARBA00022989"/>
    </source>
</evidence>
<dbReference type="InterPro" id="IPR001245">
    <property type="entry name" value="Ser-Thr/Tyr_kinase_cat_dom"/>
</dbReference>
<dbReference type="GO" id="GO:0035556">
    <property type="term" value="P:intracellular signal transduction"/>
    <property type="evidence" value="ECO:0007669"/>
    <property type="project" value="InterPro"/>
</dbReference>
<dbReference type="GO" id="GO:0005524">
    <property type="term" value="F:ATP binding"/>
    <property type="evidence" value="ECO:0007669"/>
    <property type="project" value="UniProtKB-UniRule"/>
</dbReference>
<keyword evidence="10 17" id="KW-0067">ATP-binding</keyword>
<protein>
    <recommendedName>
        <fullName evidence="2">non-specific serine/threonine protein kinase</fullName>
        <ecNumber evidence="2">2.7.11.1</ecNumber>
    </recommendedName>
</protein>
<evidence type="ECO:0000256" key="8">
    <source>
        <dbReference type="ARBA" id="ARBA00022741"/>
    </source>
</evidence>
<evidence type="ECO:0000256" key="5">
    <source>
        <dbReference type="ARBA" id="ARBA00022692"/>
    </source>
</evidence>
<evidence type="ECO:0000256" key="10">
    <source>
        <dbReference type="ARBA" id="ARBA00022840"/>
    </source>
</evidence>
<dbReference type="Gene3D" id="3.30.200.20">
    <property type="entry name" value="Phosphorylase Kinase, domain 1"/>
    <property type="match status" value="2"/>
</dbReference>
<dbReference type="EC" id="2.7.11.1" evidence="2"/>
<evidence type="ECO:0000256" key="19">
    <source>
        <dbReference type="SAM" id="Phobius"/>
    </source>
</evidence>
<sequence>MVFGSIMRSKYAIIIALLVIYQGLPANTQVASRIFGVGSKSSGPLYRQLIDIYSYTYDNAIFIFEDLPINVILTQVDYIDYVGLDRCISHEYEEIFNLVQFPLAGQAIVMTYNIPELANLDTRIVIDRQTLGKIWTGEISKWNHSDIIALNPCLSGILPDKEIKLGYNDDGDVSISGIVQAALSSFYGNFATEFTNAGQLFANMSFANESRCVNIGPSSRERFDWVTNTTYGLTFVNYADVFNNTNPNISVMNMYNKAGNLVEPSLESVQFAMADFKEEYSNNNFALDVFDAPGNNSWPLSYVNYIVMSKRFFQLDCSRADVVLKFIAWVYTNTAASKALTQNQFYPLDNTLKKVSIDNIYIVKCNNVSVSEQQYLISFGGSTSIIPSWLTAFTSGSIVAKYYSTLSSNSIELLTTHGCDFAVTINGVDQKFYQEIEDLAVMPLAAFSVVPAYNIPEIVGKTLVLDINVIVKIYLGEITNWNDTRIRNLNPEISNYLPNAVINVVVQNIESDVNHIFTKFLSQESEIFSQEIGPTYNPDLSLYNSTVIFVDDIDGLGDELIDNKYSFGFWTDFGVRLLSRVQTVQMASLKINDNIIEPNYDTLKNAISSESNQIARSTNSNVWPITSMISIVYPETTMKNKDKAVAIAEFMYWTQYDPLAINSANNKGYYLASSDPQLRSVVLDLLKNFKFEDESVSKYADCIYQGSICSNFGTCIESVCICNSSRTGSYCEKIITDSENNTLTIILATVIPIAGIFGLLLLTLLIVIILLLKHRNTTNNDWEIDFSELEIGETLGTGGYGEVYKSIWKGTEVAVKLISSKHASKDMERSFFEEVKIMTSLRHPNVVLFMAASTKSPNMCIVMEFMSLGSLYDLLGNELIPEIPYALKIKMAYQASKGMHFLHSSGIVHRDLKSLNLLLDSKWNVKVSDFGLTKVKSELDKKKTNDNIIGTIHWIAPEILNDSTEVDYILADVYSFGIILWELLTREQPYKAMTPAAIAVAVIRDGMRPPISDDAVTSHSIEYIDLIKQCWHSDTIIRPTFLEIMTRLSNILGDSSNMTSGTSSSSLSSGGIGKSITDSKSNNSRSSIESSNTSNTFKGIDRHNSHPTGEVTVVFIDIVSASKLWEYDPNGMCESTKMYNEIIRRVTKKYGGYESFISKDRNSGEGSFCLVFSDTVEAINSCEEMQLQLLNANWPKKILQHPAAAEEFDRTDKLIFRGLRVRMALHCGSVKISQDPMTRKYQYSGSTVNITGKITTLTHGGQIIVSENVYQKVSDCFTFITVGNIDVPDYPSKMTLYEIKFEIFKNRFFGGITYVNYDDDNDSGTADDSNYDSGKIIDYMADIDKEDSFLTSANMCRWIINYDEISIGKQIGLGSYGIVFNGKWKGVDVAVKKFVKQKLSETQLLEFRAEMAFLSELKHSNIVTFIGACIKKPNICIVTEYMRMGNLRDVLKNPDIKITFVDKLKLLHGTAMGIDYLHSSNPMIVHRDIKPANILVDEHLNVKIADFGFARIKEDNTTMTRCGTPCWTAPEVIRGEKYCEKADVFSFGVVMWEVLTGKEPFAECNFMKVSLEILEGIRPVIPSDCPHEFAKLIKKCWHAKANKRPTMTEVVQQLMLITGQFDHKV</sequence>
<evidence type="ECO:0000256" key="9">
    <source>
        <dbReference type="ARBA" id="ARBA00022777"/>
    </source>
</evidence>
<dbReference type="Gene3D" id="1.10.510.10">
    <property type="entry name" value="Transferase(Phosphotransferase) domain 1"/>
    <property type="match status" value="2"/>
</dbReference>